<sequence>MSSSSIKPAHIIQLNRCLYSMQMNITLEKVFLCKKRLNEADITSHRNSLTGASHAVCVHRNMLADASYQLLRVDTPLEWLLLTSIFILPSPFHEPLIRKGQPCRV</sequence>
<proteinExistence type="predicted"/>
<dbReference type="AlphaFoldDB" id="A0A2D4F3I5"/>
<dbReference type="EMBL" id="IACJ01045457">
    <property type="protein sequence ID" value="LAA42050.1"/>
    <property type="molecule type" value="Transcribed_RNA"/>
</dbReference>
<accession>A0A2D4F3I5</accession>
<organism evidence="1">
    <name type="scientific">Micrurus corallinus</name>
    <name type="common">Brazilian coral snake</name>
    <dbReference type="NCBI Taxonomy" id="54390"/>
    <lineage>
        <taxon>Eukaryota</taxon>
        <taxon>Metazoa</taxon>
        <taxon>Chordata</taxon>
        <taxon>Craniata</taxon>
        <taxon>Vertebrata</taxon>
        <taxon>Euteleostomi</taxon>
        <taxon>Lepidosauria</taxon>
        <taxon>Squamata</taxon>
        <taxon>Bifurcata</taxon>
        <taxon>Unidentata</taxon>
        <taxon>Episquamata</taxon>
        <taxon>Toxicofera</taxon>
        <taxon>Serpentes</taxon>
        <taxon>Colubroidea</taxon>
        <taxon>Elapidae</taxon>
        <taxon>Elapinae</taxon>
        <taxon>Micrurus</taxon>
    </lineage>
</organism>
<reference evidence="1" key="2">
    <citation type="submission" date="2017-11" db="EMBL/GenBank/DDBJ databases">
        <title>Coralsnake Venomics: Analyses of Venom Gland Transcriptomes and Proteomes of Six Brazilian Taxa.</title>
        <authorList>
            <person name="Aird S.D."/>
            <person name="Jorge da Silva N."/>
            <person name="Qiu L."/>
            <person name="Villar-Briones A."/>
            <person name="Aparecida-Saddi V."/>
            <person name="Campos-Telles M.P."/>
            <person name="Grau M."/>
            <person name="Mikheyev A.S."/>
        </authorList>
    </citation>
    <scope>NUCLEOTIDE SEQUENCE</scope>
    <source>
        <tissue evidence="1">Venom_gland</tissue>
    </source>
</reference>
<protein>
    <submittedName>
        <fullName evidence="1">Uncharacterized protein</fullName>
    </submittedName>
</protein>
<dbReference type="EMBL" id="IACJ01045456">
    <property type="protein sequence ID" value="LAA42049.1"/>
    <property type="molecule type" value="Transcribed_RNA"/>
</dbReference>
<reference evidence="1" key="1">
    <citation type="submission" date="2017-07" db="EMBL/GenBank/DDBJ databases">
        <authorList>
            <person name="Mikheyev A."/>
            <person name="Grau M."/>
        </authorList>
    </citation>
    <scope>NUCLEOTIDE SEQUENCE</scope>
    <source>
        <tissue evidence="1">Venom_gland</tissue>
    </source>
</reference>
<evidence type="ECO:0000313" key="1">
    <source>
        <dbReference type="EMBL" id="LAA42049.1"/>
    </source>
</evidence>
<name>A0A2D4F3I5_MICCO</name>